<dbReference type="Gene3D" id="3.30.70.100">
    <property type="match status" value="1"/>
</dbReference>
<name>A0A136PJY6_9ACTN</name>
<dbReference type="InterPro" id="IPR007138">
    <property type="entry name" value="ABM_dom"/>
</dbReference>
<evidence type="ECO:0000313" key="2">
    <source>
        <dbReference type="EMBL" id="KXK58704.1"/>
    </source>
</evidence>
<sequence length="122" mass="13844">MSEHRARVVFLVRVPQERTGDFLRAYEAVRHLVAEGVPGHLVDQVCRCATDPEQWLITSEWARLADFEAWERSPEHRDLVRPMRECFTDARSLRFVVHAQTPEPVTSVIRADPAPVVVTGGG</sequence>
<gene>
    <name evidence="2" type="ORF">AWW66_28295</name>
</gene>
<dbReference type="InterPro" id="IPR011008">
    <property type="entry name" value="Dimeric_a/b-barrel"/>
</dbReference>
<feature type="domain" description="ABM" evidence="1">
    <location>
        <begin position="6"/>
        <end position="95"/>
    </location>
</feature>
<evidence type="ECO:0000313" key="3">
    <source>
        <dbReference type="Proteomes" id="UP000070620"/>
    </source>
</evidence>
<dbReference type="GO" id="GO:0004497">
    <property type="term" value="F:monooxygenase activity"/>
    <property type="evidence" value="ECO:0007669"/>
    <property type="project" value="UniProtKB-KW"/>
</dbReference>
<dbReference type="AlphaFoldDB" id="A0A136PJY6"/>
<proteinExistence type="predicted"/>
<dbReference type="Proteomes" id="UP000070620">
    <property type="component" value="Unassembled WGS sequence"/>
</dbReference>
<keyword evidence="3" id="KW-1185">Reference proteome</keyword>
<protein>
    <submittedName>
        <fullName evidence="2">Antibiotic biosynthesis monooxygenase</fullName>
    </submittedName>
</protein>
<dbReference type="RefSeq" id="WP_067372607.1">
    <property type="nucleotide sequence ID" value="NZ_JBIUBN010000002.1"/>
</dbReference>
<accession>A0A136PJY6</accession>
<organism evidence="2 3">
    <name type="scientific">Micromonospora rosaria</name>
    <dbReference type="NCBI Taxonomy" id="47874"/>
    <lineage>
        <taxon>Bacteria</taxon>
        <taxon>Bacillati</taxon>
        <taxon>Actinomycetota</taxon>
        <taxon>Actinomycetes</taxon>
        <taxon>Micromonosporales</taxon>
        <taxon>Micromonosporaceae</taxon>
        <taxon>Micromonospora</taxon>
    </lineage>
</organism>
<keyword evidence="2" id="KW-0560">Oxidoreductase</keyword>
<keyword evidence="2" id="KW-0503">Monooxygenase</keyword>
<reference evidence="2 3" key="1">
    <citation type="submission" date="2016-01" db="EMBL/GenBank/DDBJ databases">
        <title>Whole genome sequence and analysis of Micromonospora rosaria DSM 803, which can produce antibacterial substance rosamicin.</title>
        <authorList>
            <person name="Yang H."/>
            <person name="He X."/>
            <person name="Zhu D."/>
        </authorList>
    </citation>
    <scope>NUCLEOTIDE SEQUENCE [LARGE SCALE GENOMIC DNA]</scope>
    <source>
        <strain evidence="2 3">DSM 803</strain>
    </source>
</reference>
<dbReference type="Pfam" id="PF03992">
    <property type="entry name" value="ABM"/>
    <property type="match status" value="1"/>
</dbReference>
<evidence type="ECO:0000259" key="1">
    <source>
        <dbReference type="PROSITE" id="PS51725"/>
    </source>
</evidence>
<dbReference type="SUPFAM" id="SSF54909">
    <property type="entry name" value="Dimeric alpha+beta barrel"/>
    <property type="match status" value="1"/>
</dbReference>
<dbReference type="EMBL" id="LRQV01000164">
    <property type="protein sequence ID" value="KXK58704.1"/>
    <property type="molecule type" value="Genomic_DNA"/>
</dbReference>
<dbReference type="OrthoDB" id="4304335at2"/>
<dbReference type="PROSITE" id="PS51725">
    <property type="entry name" value="ABM"/>
    <property type="match status" value="1"/>
</dbReference>
<comment type="caution">
    <text evidence="2">The sequence shown here is derived from an EMBL/GenBank/DDBJ whole genome shotgun (WGS) entry which is preliminary data.</text>
</comment>